<dbReference type="RefSeq" id="XP_662695.2">
    <property type="nucleotide sequence ID" value="XM_657603.2"/>
</dbReference>
<dbReference type="EMBL" id="BN001303">
    <property type="protein sequence ID" value="CBF76097.1"/>
    <property type="molecule type" value="Genomic_DNA"/>
</dbReference>
<sequence length="334" mass="37861">MSLDPVDEIMPIFPLLEASILGDRPTPQPAHFRVSTVISQNHADPFCAYPVPMSNAIKPKITQRLLTISNERRQNLERSSAGSRDCGGRVYSVNPQAILDVGTGTGIWAIDVADAFPAARVTGLDLSPIQPTFVPPTCSFEIDDVTMPWTYDTEQFDLIYVREMFGSIPDWDAFLRQCWASLRPGGYIEVVEHSITPIWDADTSLGPIYALWEQTMAQVEQVSGRSFSIWRESAQVLEGSGFQDITKRSYKWPISGWNTDPRLRELGRLNQLRLLQAIEDIFLRHLTSTMAWPYDAVQNFIERIRSTIRDEQRHLYQPVTVVYGRKPCPSSEIL</sequence>
<dbReference type="PANTHER" id="PTHR43591:SF105">
    <property type="entry name" value="METHYLTRANSFERASE DOMAIN-CONTAINING PROTEIN-RELATED"/>
    <property type="match status" value="1"/>
</dbReference>
<name>C8V7Y1_EMENI</name>
<dbReference type="Gene3D" id="3.40.50.150">
    <property type="entry name" value="Vaccinia Virus protein VP39"/>
    <property type="match status" value="1"/>
</dbReference>
<dbReference type="PANTHER" id="PTHR43591">
    <property type="entry name" value="METHYLTRANSFERASE"/>
    <property type="match status" value="1"/>
</dbReference>
<dbReference type="CDD" id="cd02440">
    <property type="entry name" value="AdoMet_MTases"/>
    <property type="match status" value="1"/>
</dbReference>
<dbReference type="AlphaFoldDB" id="C8V7Y1"/>
<dbReference type="OMA" id="WAMLANW"/>
<proteinExistence type="predicted"/>
<dbReference type="SUPFAM" id="SSF53335">
    <property type="entry name" value="S-adenosyl-L-methionine-dependent methyltransferases"/>
    <property type="match status" value="1"/>
</dbReference>
<dbReference type="Pfam" id="PF13489">
    <property type="entry name" value="Methyltransf_23"/>
    <property type="match status" value="1"/>
</dbReference>
<dbReference type="InParanoid" id="C8V7Y1"/>
<reference evidence="2" key="1">
    <citation type="journal article" date="2005" name="Nature">
        <title>Sequencing of Aspergillus nidulans and comparative analysis with A. fumigatus and A. oryzae.</title>
        <authorList>
            <person name="Galagan J.E."/>
            <person name="Calvo S.E."/>
            <person name="Cuomo C."/>
            <person name="Ma L.J."/>
            <person name="Wortman J.R."/>
            <person name="Batzoglou S."/>
            <person name="Lee S.I."/>
            <person name="Basturkmen M."/>
            <person name="Spevak C.C."/>
            <person name="Clutterbuck J."/>
            <person name="Kapitonov V."/>
            <person name="Jurka J."/>
            <person name="Scazzocchio C."/>
            <person name="Farman M."/>
            <person name="Butler J."/>
            <person name="Purcell S."/>
            <person name="Harris S."/>
            <person name="Braus G.H."/>
            <person name="Draht O."/>
            <person name="Busch S."/>
            <person name="D'Enfert C."/>
            <person name="Bouchier C."/>
            <person name="Goldman G.H."/>
            <person name="Bell-Pedersen D."/>
            <person name="Griffiths-Jones S."/>
            <person name="Doonan J.H."/>
            <person name="Yu J."/>
            <person name="Vienken K."/>
            <person name="Pain A."/>
            <person name="Freitag M."/>
            <person name="Selker E.U."/>
            <person name="Archer D.B."/>
            <person name="Penalva M.A."/>
            <person name="Oakley B.R."/>
            <person name="Momany M."/>
            <person name="Tanaka T."/>
            <person name="Kumagai T."/>
            <person name="Asai K."/>
            <person name="Machida M."/>
            <person name="Nierman W.C."/>
            <person name="Denning D.W."/>
            <person name="Caddick M."/>
            <person name="Hynes M."/>
            <person name="Paoletti M."/>
            <person name="Fischer R."/>
            <person name="Miller B."/>
            <person name="Dyer P."/>
            <person name="Sachs M.S."/>
            <person name="Osmani S.A."/>
            <person name="Birren B.W."/>
        </authorList>
    </citation>
    <scope>NUCLEOTIDE SEQUENCE [LARGE SCALE GENOMIC DNA]</scope>
    <source>
        <strain evidence="2">FGSC A4 / ATCC 38163 / CBS 112.46 / NRRL 194 / M139</strain>
    </source>
</reference>
<dbReference type="eggNOG" id="ENOG502QSKG">
    <property type="taxonomic scope" value="Eukaryota"/>
</dbReference>
<dbReference type="InterPro" id="IPR029063">
    <property type="entry name" value="SAM-dependent_MTases_sf"/>
</dbReference>
<accession>C8V7Y1</accession>
<keyword evidence="2" id="KW-1185">Reference proteome</keyword>
<dbReference type="HOGENOM" id="CLU_010595_2_2_1"/>
<dbReference type="Proteomes" id="UP000000560">
    <property type="component" value="Chromosome III"/>
</dbReference>
<dbReference type="GO" id="GO:0008168">
    <property type="term" value="F:methyltransferase activity"/>
    <property type="evidence" value="ECO:0000318"/>
    <property type="project" value="GO_Central"/>
</dbReference>
<protein>
    <recommendedName>
        <fullName evidence="3">Methyltransferase domain-containing protein</fullName>
    </recommendedName>
</protein>
<gene>
    <name evidence="1" type="ORF">ANIA_05091</name>
</gene>
<evidence type="ECO:0008006" key="3">
    <source>
        <dbReference type="Google" id="ProtNLM"/>
    </source>
</evidence>
<reference evidence="2" key="2">
    <citation type="journal article" date="2009" name="Fungal Genet. Biol.">
        <title>The 2008 update of the Aspergillus nidulans genome annotation: a community effort.</title>
        <authorList>
            <person name="Wortman J.R."/>
            <person name="Gilsenan J.M."/>
            <person name="Joardar V."/>
            <person name="Deegan J."/>
            <person name="Clutterbuck J."/>
            <person name="Andersen M.R."/>
            <person name="Archer D."/>
            <person name="Bencina M."/>
            <person name="Braus G."/>
            <person name="Coutinho P."/>
            <person name="von Dohren H."/>
            <person name="Doonan J."/>
            <person name="Driessen A.J."/>
            <person name="Durek P."/>
            <person name="Espeso E."/>
            <person name="Fekete E."/>
            <person name="Flipphi M."/>
            <person name="Estrada C.G."/>
            <person name="Geysens S."/>
            <person name="Goldman G."/>
            <person name="de Groot P.W."/>
            <person name="Hansen K."/>
            <person name="Harris S.D."/>
            <person name="Heinekamp T."/>
            <person name="Helmstaedt K."/>
            <person name="Henrissat B."/>
            <person name="Hofmann G."/>
            <person name="Homan T."/>
            <person name="Horio T."/>
            <person name="Horiuchi H."/>
            <person name="James S."/>
            <person name="Jones M."/>
            <person name="Karaffa L."/>
            <person name="Karanyi Z."/>
            <person name="Kato M."/>
            <person name="Keller N."/>
            <person name="Kelly D.E."/>
            <person name="Kiel J.A."/>
            <person name="Kim J.M."/>
            <person name="van der Klei I.J."/>
            <person name="Klis F.M."/>
            <person name="Kovalchuk A."/>
            <person name="Krasevec N."/>
            <person name="Kubicek C.P."/>
            <person name="Liu B."/>
            <person name="Maccabe A."/>
            <person name="Meyer V."/>
            <person name="Mirabito P."/>
            <person name="Miskei M."/>
            <person name="Mos M."/>
            <person name="Mullins J."/>
            <person name="Nelson D.R."/>
            <person name="Nielsen J."/>
            <person name="Oakley B.R."/>
            <person name="Osmani S.A."/>
            <person name="Pakula T."/>
            <person name="Paszewski A."/>
            <person name="Paulsen I."/>
            <person name="Pilsyk S."/>
            <person name="Pocsi I."/>
            <person name="Punt P.J."/>
            <person name="Ram A.F."/>
            <person name="Ren Q."/>
            <person name="Robellet X."/>
            <person name="Robson G."/>
            <person name="Seiboth B."/>
            <person name="van Solingen P."/>
            <person name="Specht T."/>
            <person name="Sun J."/>
            <person name="Taheri-Talesh N."/>
            <person name="Takeshita N."/>
            <person name="Ussery D."/>
            <person name="vanKuyk P.A."/>
            <person name="Visser H."/>
            <person name="van de Vondervoort P.J."/>
            <person name="de Vries R.P."/>
            <person name="Walton J."/>
            <person name="Xiang X."/>
            <person name="Xiong Y."/>
            <person name="Zeng A.P."/>
            <person name="Brandt B.W."/>
            <person name="Cornell M.J."/>
            <person name="van den Hondel C.A."/>
            <person name="Visser J."/>
            <person name="Oliver S.G."/>
            <person name="Turner G."/>
        </authorList>
    </citation>
    <scope>GENOME REANNOTATION</scope>
    <source>
        <strain evidence="2">FGSC A4 / ATCC 38163 / CBS 112.46 / NRRL 194 / M139</strain>
    </source>
</reference>
<organism evidence="1 2">
    <name type="scientific">Emericella nidulans (strain FGSC A4 / ATCC 38163 / CBS 112.46 / NRRL 194 / M139)</name>
    <name type="common">Aspergillus nidulans</name>
    <dbReference type="NCBI Taxonomy" id="227321"/>
    <lineage>
        <taxon>Eukaryota</taxon>
        <taxon>Fungi</taxon>
        <taxon>Dikarya</taxon>
        <taxon>Ascomycota</taxon>
        <taxon>Pezizomycotina</taxon>
        <taxon>Eurotiomycetes</taxon>
        <taxon>Eurotiomycetidae</taxon>
        <taxon>Eurotiales</taxon>
        <taxon>Aspergillaceae</taxon>
        <taxon>Aspergillus</taxon>
        <taxon>Aspergillus subgen. Nidulantes</taxon>
    </lineage>
</organism>
<dbReference type="KEGG" id="ani:ANIA_05091"/>
<dbReference type="OrthoDB" id="529367at2759"/>
<evidence type="ECO:0000313" key="1">
    <source>
        <dbReference type="EMBL" id="CBF76097.1"/>
    </source>
</evidence>
<dbReference type="GeneID" id="2872890"/>
<dbReference type="VEuPathDB" id="FungiDB:AN5091"/>
<evidence type="ECO:0000313" key="2">
    <source>
        <dbReference type="Proteomes" id="UP000000560"/>
    </source>
</evidence>